<feature type="non-terminal residue" evidence="1">
    <location>
        <position position="31"/>
    </location>
</feature>
<reference evidence="1" key="1">
    <citation type="submission" date="2011-11" db="EMBL/GenBank/DDBJ databases">
        <title>The Genome Sequence of Fusarium oxysporum PHW808.</title>
        <authorList>
            <consortium name="The Broad Institute Genome Sequencing Platform"/>
            <person name="Ma L.-J."/>
            <person name="Gale L.R."/>
            <person name="Schwartz D.C."/>
            <person name="Zhou S."/>
            <person name="Corby-Kistler H."/>
            <person name="Young S.K."/>
            <person name="Zeng Q."/>
            <person name="Gargeya S."/>
            <person name="Fitzgerald M."/>
            <person name="Haas B."/>
            <person name="Abouelleil A."/>
            <person name="Alvarado L."/>
            <person name="Arachchi H.M."/>
            <person name="Berlin A."/>
            <person name="Brown A."/>
            <person name="Chapman S.B."/>
            <person name="Chen Z."/>
            <person name="Dunbar C."/>
            <person name="Freedman E."/>
            <person name="Gearin G."/>
            <person name="Goldberg J."/>
            <person name="Griggs A."/>
            <person name="Gujja S."/>
            <person name="Heiman D."/>
            <person name="Howarth C."/>
            <person name="Larson L."/>
            <person name="Lui A."/>
            <person name="MacDonald P.J.P."/>
            <person name="Montmayeur A."/>
            <person name="Murphy C."/>
            <person name="Neiman D."/>
            <person name="Pearson M."/>
            <person name="Priest M."/>
            <person name="Roberts A."/>
            <person name="Saif S."/>
            <person name="Shea T."/>
            <person name="Shenoy N."/>
            <person name="Sisk P."/>
            <person name="Stolte C."/>
            <person name="Sykes S."/>
            <person name="Wortman J."/>
            <person name="Nusbaum C."/>
            <person name="Birren B."/>
        </authorList>
    </citation>
    <scope>NUCLEOTIDE SEQUENCE [LARGE SCALE GENOMIC DNA]</scope>
    <source>
        <strain evidence="1">54008</strain>
    </source>
</reference>
<proteinExistence type="predicted"/>
<sequence length="31" mass="3581">MKRDKARGNTETVPNHYANLTARICVVRDHN</sequence>
<evidence type="ECO:0000313" key="1">
    <source>
        <dbReference type="EMBL" id="EXL65812.1"/>
    </source>
</evidence>
<name>X0GQE6_FUSOX</name>
<gene>
    <name evidence="1" type="ORF">FOPG_17982</name>
</gene>
<organism evidence="1">
    <name type="scientific">Fusarium oxysporum f. sp. conglutinans race 2 54008</name>
    <dbReference type="NCBI Taxonomy" id="1089457"/>
    <lineage>
        <taxon>Eukaryota</taxon>
        <taxon>Fungi</taxon>
        <taxon>Dikarya</taxon>
        <taxon>Ascomycota</taxon>
        <taxon>Pezizomycotina</taxon>
        <taxon>Sordariomycetes</taxon>
        <taxon>Hypocreomycetidae</taxon>
        <taxon>Hypocreales</taxon>
        <taxon>Nectriaceae</taxon>
        <taxon>Fusarium</taxon>
        <taxon>Fusarium oxysporum species complex</taxon>
    </lineage>
</organism>
<dbReference type="Proteomes" id="UP000030676">
    <property type="component" value="Unassembled WGS sequence"/>
</dbReference>
<reference evidence="1" key="2">
    <citation type="submission" date="2014-03" db="EMBL/GenBank/DDBJ databases">
        <title>The Genome Annotation of Fusarium oxysporum PHW808.</title>
        <authorList>
            <consortium name="The Broad Institute Genomics Platform"/>
            <person name="Ma L.-J."/>
            <person name="Corby-Kistler H."/>
            <person name="Broz K."/>
            <person name="Gale L.R."/>
            <person name="Jonkers W."/>
            <person name="O'Donnell K."/>
            <person name="Ploetz R."/>
            <person name="Steinberg C."/>
            <person name="Schwartz D.C."/>
            <person name="VanEtten H."/>
            <person name="Zhou S."/>
            <person name="Young S.K."/>
            <person name="Zeng Q."/>
            <person name="Gargeya S."/>
            <person name="Fitzgerald M."/>
            <person name="Abouelleil A."/>
            <person name="Alvarado L."/>
            <person name="Chapman S.B."/>
            <person name="Gainer-Dewar J."/>
            <person name="Goldberg J."/>
            <person name="Griggs A."/>
            <person name="Gujja S."/>
            <person name="Hansen M."/>
            <person name="Howarth C."/>
            <person name="Imamovic A."/>
            <person name="Ireland A."/>
            <person name="Larimer J."/>
            <person name="McCowan C."/>
            <person name="Murphy C."/>
            <person name="Pearson M."/>
            <person name="Poon T.W."/>
            <person name="Priest M."/>
            <person name="Roberts A."/>
            <person name="Saif S."/>
            <person name="Shea T."/>
            <person name="Sykes S."/>
            <person name="Wortman J."/>
            <person name="Nusbaum C."/>
            <person name="Birren B."/>
        </authorList>
    </citation>
    <scope>NUCLEOTIDE SEQUENCE</scope>
    <source>
        <strain evidence="1">54008</strain>
    </source>
</reference>
<dbReference type="HOGENOM" id="CLU_3401293_0_0_1"/>
<dbReference type="EMBL" id="KK033549">
    <property type="protein sequence ID" value="EXL65812.1"/>
    <property type="molecule type" value="Genomic_DNA"/>
</dbReference>
<dbReference type="AlphaFoldDB" id="X0GQE6"/>
<protein>
    <submittedName>
        <fullName evidence="1">Uncharacterized protein</fullName>
    </submittedName>
</protein>
<accession>X0GQE6</accession>